<evidence type="ECO:0000313" key="2">
    <source>
        <dbReference type="Proteomes" id="UP000826212"/>
    </source>
</evidence>
<evidence type="ECO:0000313" key="1">
    <source>
        <dbReference type="EMBL" id="QZE13875.1"/>
    </source>
</evidence>
<protein>
    <submittedName>
        <fullName evidence="1">Uncharacterized protein</fullName>
    </submittedName>
</protein>
<proteinExistence type="predicted"/>
<dbReference type="EMBL" id="CP081303">
    <property type="protein sequence ID" value="QZE13875.1"/>
    <property type="molecule type" value="Genomic_DNA"/>
</dbReference>
<gene>
    <name evidence="1" type="ORF">K4L44_15200</name>
</gene>
<organism evidence="1 2">
    <name type="scientific">Halosquirtibacter laminarini</name>
    <dbReference type="NCBI Taxonomy" id="3374600"/>
    <lineage>
        <taxon>Bacteria</taxon>
        <taxon>Pseudomonadati</taxon>
        <taxon>Bacteroidota</taxon>
        <taxon>Bacteroidia</taxon>
        <taxon>Marinilabiliales</taxon>
        <taxon>Prolixibacteraceae</taxon>
        <taxon>Halosquirtibacter</taxon>
    </lineage>
</organism>
<dbReference type="Proteomes" id="UP000826212">
    <property type="component" value="Chromosome"/>
</dbReference>
<name>A0AC61NHZ6_9BACT</name>
<reference evidence="1" key="1">
    <citation type="submission" date="2021-08" db="EMBL/GenBank/DDBJ databases">
        <title>Novel anaerobic bacterium isolated from sea squirt in East Sea, Republic of Korea.</title>
        <authorList>
            <person name="Nguyen T.H."/>
            <person name="Li Z."/>
            <person name="Lee Y.-J."/>
            <person name="Ko J."/>
            <person name="Kim S.-G."/>
        </authorList>
    </citation>
    <scope>NUCLEOTIDE SEQUENCE</scope>
    <source>
        <strain evidence="1">KCTC 25031</strain>
    </source>
</reference>
<keyword evidence="2" id="KW-1185">Reference proteome</keyword>
<sequence>MKIYIYSLLIGAALLTACNPMEDINDQVDKEVEAIKELQLKQSTQTKFAEDVKEMTLSDADYKFLEGDDFTENEKNIGKHKSFSATDNDETVNKVILKVLDKRYNAKNGQLIKITYDVYNPFNVGEFKDSYACTNEDYKSVGEKYSNFSNTTSISTFLKNKYDMLTFKRGDYVNLSYKYYDKGHFFTYTDKPVLYDGDKFITASHVEKDEYTQMGFKYPNFSNESDAKSYLIKLYNRENTFAEEGEELNKITTVRKKIDGNYKSFSYLVRLIFKEGTYVALEDIEARFKHFVYIAEKGVKYKFKWISVPAFKFEEITDDAVQPDYEYTFTDADYEFVGNGKYKNFDMEPTHPWAKEQDPDVFLDMIGSVLRIQYATKDPGFVVQVTYERYTKKTSSVPTKIKLRVTL</sequence>
<accession>A0AC61NHZ6</accession>